<dbReference type="PROSITE" id="PS50262">
    <property type="entry name" value="G_PROTEIN_RECEP_F1_2"/>
    <property type="match status" value="1"/>
</dbReference>
<feature type="domain" description="G-protein coupled receptors family 1 profile" evidence="17">
    <location>
        <begin position="421"/>
        <end position="682"/>
    </location>
</feature>
<feature type="compositionally biased region" description="Polar residues" evidence="15">
    <location>
        <begin position="738"/>
        <end position="747"/>
    </location>
</feature>
<feature type="region of interest" description="Disordered" evidence="15">
    <location>
        <begin position="702"/>
        <end position="816"/>
    </location>
</feature>
<dbReference type="PROSITE" id="PS01025">
    <property type="entry name" value="PR55_2"/>
    <property type="match status" value="1"/>
</dbReference>
<evidence type="ECO:0000256" key="7">
    <source>
        <dbReference type="ARBA" id="ARBA00022989"/>
    </source>
</evidence>
<dbReference type="InterPro" id="IPR000276">
    <property type="entry name" value="GPCR_Rhodpsn"/>
</dbReference>
<name>A0AAD3RBK0_LATJO</name>
<keyword evidence="5 16" id="KW-0812">Transmembrane</keyword>
<gene>
    <name evidence="18" type="ORF">AKAME5_001375400</name>
</gene>
<evidence type="ECO:0000256" key="13">
    <source>
        <dbReference type="ARBA" id="ARBA00023224"/>
    </source>
</evidence>
<evidence type="ECO:0000313" key="19">
    <source>
        <dbReference type="Proteomes" id="UP001279410"/>
    </source>
</evidence>
<feature type="transmembrane region" description="Helical" evidence="16">
    <location>
        <begin position="444"/>
        <end position="464"/>
    </location>
</feature>
<protein>
    <recommendedName>
        <fullName evidence="14">GPCR-2037</fullName>
    </recommendedName>
</protein>
<keyword evidence="11 18" id="KW-0675">Receptor</keyword>
<evidence type="ECO:0000256" key="10">
    <source>
        <dbReference type="ARBA" id="ARBA00023157"/>
    </source>
</evidence>
<dbReference type="CDD" id="cd15002">
    <property type="entry name" value="7tmA_GPR151"/>
    <property type="match status" value="1"/>
</dbReference>
<keyword evidence="3" id="KW-1003">Cell membrane</keyword>
<comment type="similarity">
    <text evidence="2">Belongs to the phosphatase 2A regulatory subunit B family.</text>
</comment>
<comment type="subcellular location">
    <subcellularLocation>
        <location evidence="1">Cell membrane</location>
        <topology evidence="1">Multi-pass membrane protein</topology>
    </subcellularLocation>
</comment>
<keyword evidence="10" id="KW-1015">Disulfide bond</keyword>
<keyword evidence="8" id="KW-0297">G-protein coupled receptor</keyword>
<dbReference type="SUPFAM" id="SSF81321">
    <property type="entry name" value="Family A G protein-coupled receptor-like"/>
    <property type="match status" value="1"/>
</dbReference>
<feature type="compositionally biased region" description="Pro residues" evidence="15">
    <location>
        <begin position="705"/>
        <end position="715"/>
    </location>
</feature>
<dbReference type="Gene3D" id="1.20.1070.10">
    <property type="entry name" value="Rhodopsin 7-helix transmembrane proteins"/>
    <property type="match status" value="1"/>
</dbReference>
<dbReference type="InterPro" id="IPR000009">
    <property type="entry name" value="PP2A_PR55"/>
</dbReference>
<dbReference type="InterPro" id="IPR018067">
    <property type="entry name" value="PP2A_PR55_CS"/>
</dbReference>
<dbReference type="GO" id="GO:0019888">
    <property type="term" value="F:protein phosphatase regulator activity"/>
    <property type="evidence" value="ECO:0007669"/>
    <property type="project" value="InterPro"/>
</dbReference>
<evidence type="ECO:0000256" key="6">
    <source>
        <dbReference type="ARBA" id="ARBA00022737"/>
    </source>
</evidence>
<dbReference type="Gene3D" id="2.130.10.10">
    <property type="entry name" value="YVTN repeat-like/Quinoprotein amine dehydrogenase"/>
    <property type="match status" value="1"/>
</dbReference>
<organism evidence="18 19">
    <name type="scientific">Lates japonicus</name>
    <name type="common">Japanese lates</name>
    <dbReference type="NCBI Taxonomy" id="270547"/>
    <lineage>
        <taxon>Eukaryota</taxon>
        <taxon>Metazoa</taxon>
        <taxon>Chordata</taxon>
        <taxon>Craniata</taxon>
        <taxon>Vertebrata</taxon>
        <taxon>Euteleostomi</taxon>
        <taxon>Actinopterygii</taxon>
        <taxon>Neopterygii</taxon>
        <taxon>Teleostei</taxon>
        <taxon>Neoteleostei</taxon>
        <taxon>Acanthomorphata</taxon>
        <taxon>Carangaria</taxon>
        <taxon>Carangaria incertae sedis</taxon>
        <taxon>Centropomidae</taxon>
        <taxon>Lates</taxon>
    </lineage>
</organism>
<dbReference type="InterPro" id="IPR015943">
    <property type="entry name" value="WD40/YVTN_repeat-like_dom_sf"/>
</dbReference>
<sequence>MTGPARSLALLLTVQGRMGAGLPHQDPRLGRFINGGESDTRKINNNLPSRPQLYCNEASCVAADIISTVELNSSGELLATGDKGGRVVVFQREQVPVLQPMDLMVEATVRRVFSNAHTYHINSISVNSDLQTLISTVDLRVNLWNLEITDTQLQHCGHQTSQHGGADGGDHLQLSFTPSSHCKYFEEPEDPSTRSFFSEIISSISDVKFSHNGRYLMTRDYLTVKVWDLQMENKPLETYQVHDYLRGKLCSLYENDCIFDKFECVWNGSDSVIMTGSYNNFFRMFDRNTKRDVTLEASRENSKPRAILKPRKVCVGGKRRKDEISVDSLDFSKKILHTTWHPHENIIAVAATNNLYIFQDKLTISLERMDKLSGNNATVLNSSIDKWSFNQRGSFQHLDPGELRVLLPAILGVICVLGVACNLTAMVILLSNAHKGKLSLINSLIFNLMFADGLVLMFTMPFRAASYSKASWNLGWVVCKTADWFLQSCMAAKSFTVAVMAKACYRYVSNPTKQVSIHLGSILVVPFFIWLSACSVTIPHWLFATLQREIHGVVCVLMVPPEARDFMTVYVKAYPLGVYCAPLSFALMYFWKAYGQCQRRSSKTQNLRTQIRSRKLTLMLFSLTVAMAILWLPHWVVWVWERHIAEKEIEGAQPLLSSPPLFLTLSAQLLTFSLSLVNPLIILSLSEEFREGYRGLWRRLTLRKQPPPKPKPGPHNPTALQTPCPRPETSGQLRGERNLQSSSSHQAPSIDAQPQVEQGGGRGGGGGGGGREIDKVSLKDGIVLPDVEQFWHERETGSNAEENDPVPWEHQSNEGK</sequence>
<feature type="transmembrane region" description="Helical" evidence="16">
    <location>
        <begin position="484"/>
        <end position="505"/>
    </location>
</feature>
<feature type="transmembrane region" description="Helical" evidence="16">
    <location>
        <begin position="660"/>
        <end position="685"/>
    </location>
</feature>
<dbReference type="GO" id="GO:0000159">
    <property type="term" value="C:protein phosphatase type 2A complex"/>
    <property type="evidence" value="ECO:0007669"/>
    <property type="project" value="InterPro"/>
</dbReference>
<keyword evidence="7 16" id="KW-1133">Transmembrane helix</keyword>
<dbReference type="Proteomes" id="UP001279410">
    <property type="component" value="Unassembled WGS sequence"/>
</dbReference>
<evidence type="ECO:0000256" key="5">
    <source>
        <dbReference type="ARBA" id="ARBA00022692"/>
    </source>
</evidence>
<evidence type="ECO:0000256" key="15">
    <source>
        <dbReference type="SAM" id="MobiDB-lite"/>
    </source>
</evidence>
<reference evidence="18" key="1">
    <citation type="submission" date="2022-08" db="EMBL/GenBank/DDBJ databases">
        <title>Genome sequencing of akame (Lates japonicus).</title>
        <authorList>
            <person name="Hashiguchi Y."/>
            <person name="Takahashi H."/>
        </authorList>
    </citation>
    <scope>NUCLEOTIDE SEQUENCE</scope>
    <source>
        <strain evidence="18">Kochi</strain>
    </source>
</reference>
<dbReference type="Pfam" id="PF00001">
    <property type="entry name" value="7tm_1"/>
    <property type="match status" value="1"/>
</dbReference>
<dbReference type="InterPro" id="IPR017452">
    <property type="entry name" value="GPCR_Rhodpsn_7TM"/>
</dbReference>
<evidence type="ECO:0000256" key="4">
    <source>
        <dbReference type="ARBA" id="ARBA00022574"/>
    </source>
</evidence>
<dbReference type="SUPFAM" id="SSF50978">
    <property type="entry name" value="WD40 repeat-like"/>
    <property type="match status" value="1"/>
</dbReference>
<feature type="transmembrane region" description="Helical" evidence="16">
    <location>
        <begin position="616"/>
        <end position="640"/>
    </location>
</feature>
<evidence type="ECO:0000256" key="1">
    <source>
        <dbReference type="ARBA" id="ARBA00004651"/>
    </source>
</evidence>
<keyword evidence="9 16" id="KW-0472">Membrane</keyword>
<dbReference type="PRINTS" id="PR00237">
    <property type="entry name" value="GPCRRHODOPSN"/>
</dbReference>
<proteinExistence type="inferred from homology"/>
<evidence type="ECO:0000256" key="2">
    <source>
        <dbReference type="ARBA" id="ARBA00008259"/>
    </source>
</evidence>
<dbReference type="GO" id="GO:0005886">
    <property type="term" value="C:plasma membrane"/>
    <property type="evidence" value="ECO:0007669"/>
    <property type="project" value="UniProtKB-SubCell"/>
</dbReference>
<evidence type="ECO:0000256" key="9">
    <source>
        <dbReference type="ARBA" id="ARBA00023136"/>
    </source>
</evidence>
<keyword evidence="12" id="KW-0325">Glycoprotein</keyword>
<dbReference type="PANTHER" id="PTHR11871">
    <property type="entry name" value="PROTEIN PHOSPHATASE PP2A REGULATORY SUBUNIT B"/>
    <property type="match status" value="1"/>
</dbReference>
<evidence type="ECO:0000256" key="14">
    <source>
        <dbReference type="ARBA" id="ARBA00076555"/>
    </source>
</evidence>
<evidence type="ECO:0000256" key="3">
    <source>
        <dbReference type="ARBA" id="ARBA00022475"/>
    </source>
</evidence>
<evidence type="ECO:0000256" key="16">
    <source>
        <dbReference type="SAM" id="Phobius"/>
    </source>
</evidence>
<evidence type="ECO:0000256" key="12">
    <source>
        <dbReference type="ARBA" id="ARBA00023180"/>
    </source>
</evidence>
<keyword evidence="13" id="KW-0807">Transducer</keyword>
<feature type="transmembrane region" description="Helical" evidence="16">
    <location>
        <begin position="405"/>
        <end position="432"/>
    </location>
</feature>
<feature type="compositionally biased region" description="Gly residues" evidence="15">
    <location>
        <begin position="758"/>
        <end position="770"/>
    </location>
</feature>
<dbReference type="GO" id="GO:0004930">
    <property type="term" value="F:G protein-coupled receptor activity"/>
    <property type="evidence" value="ECO:0007669"/>
    <property type="project" value="UniProtKB-KW"/>
</dbReference>
<dbReference type="FunFam" id="1.20.1070.10:FF:000215">
    <property type="entry name" value="G protein-coupled receptor 151"/>
    <property type="match status" value="1"/>
</dbReference>
<feature type="transmembrane region" description="Helical" evidence="16">
    <location>
        <begin position="517"/>
        <end position="538"/>
    </location>
</feature>
<feature type="transmembrane region" description="Helical" evidence="16">
    <location>
        <begin position="576"/>
        <end position="595"/>
    </location>
</feature>
<evidence type="ECO:0000313" key="18">
    <source>
        <dbReference type="EMBL" id="GLD61995.1"/>
    </source>
</evidence>
<dbReference type="SMART" id="SM00320">
    <property type="entry name" value="WD40"/>
    <property type="match status" value="4"/>
</dbReference>
<keyword evidence="4" id="KW-0853">WD repeat</keyword>
<evidence type="ECO:0000256" key="11">
    <source>
        <dbReference type="ARBA" id="ARBA00023170"/>
    </source>
</evidence>
<dbReference type="InterPro" id="IPR001680">
    <property type="entry name" value="WD40_rpt"/>
</dbReference>
<accession>A0AAD3RBK0</accession>
<evidence type="ECO:0000256" key="8">
    <source>
        <dbReference type="ARBA" id="ARBA00023040"/>
    </source>
</evidence>
<dbReference type="AlphaFoldDB" id="A0AAD3RBK0"/>
<dbReference type="InterPro" id="IPR036322">
    <property type="entry name" value="WD40_repeat_dom_sf"/>
</dbReference>
<evidence type="ECO:0000259" key="17">
    <source>
        <dbReference type="PROSITE" id="PS50262"/>
    </source>
</evidence>
<keyword evidence="19" id="KW-1185">Reference proteome</keyword>
<dbReference type="EMBL" id="BRZM01000049">
    <property type="protein sequence ID" value="GLD61995.1"/>
    <property type="molecule type" value="Genomic_DNA"/>
</dbReference>
<keyword evidence="6" id="KW-0677">Repeat</keyword>
<comment type="caution">
    <text evidence="18">The sequence shown here is derived from an EMBL/GenBank/DDBJ whole genome shotgun (WGS) entry which is preliminary data.</text>
</comment>